<dbReference type="Proteomes" id="UP000315471">
    <property type="component" value="Unassembled WGS sequence"/>
</dbReference>
<accession>A0A5C6EBN4</accession>
<name>A0A5C6EBN4_9BACT</name>
<evidence type="ECO:0000313" key="1">
    <source>
        <dbReference type="EMBL" id="TWU45895.1"/>
    </source>
</evidence>
<sequence>MENTFWKMEKSMDAQKLARANDLMKSICSDPDMILDPDGGIQSALYG</sequence>
<dbReference type="AlphaFoldDB" id="A0A5C6EBN4"/>
<reference evidence="1 2" key="1">
    <citation type="submission" date="2019-02" db="EMBL/GenBank/DDBJ databases">
        <title>Deep-cultivation of Planctomycetes and their phenomic and genomic characterization uncovers novel biology.</title>
        <authorList>
            <person name="Wiegand S."/>
            <person name="Jogler M."/>
            <person name="Boedeker C."/>
            <person name="Pinto D."/>
            <person name="Vollmers J."/>
            <person name="Rivas-Marin E."/>
            <person name="Kohn T."/>
            <person name="Peeters S.H."/>
            <person name="Heuer A."/>
            <person name="Rast P."/>
            <person name="Oberbeckmann S."/>
            <person name="Bunk B."/>
            <person name="Jeske O."/>
            <person name="Meyerdierks A."/>
            <person name="Storesund J.E."/>
            <person name="Kallscheuer N."/>
            <person name="Luecker S."/>
            <person name="Lage O.M."/>
            <person name="Pohl T."/>
            <person name="Merkel B.J."/>
            <person name="Hornburger P."/>
            <person name="Mueller R.-W."/>
            <person name="Bruemmer F."/>
            <person name="Labrenz M."/>
            <person name="Spormann A.M."/>
            <person name="Op Den Camp H."/>
            <person name="Overmann J."/>
            <person name="Amann R."/>
            <person name="Jetten M.S.M."/>
            <person name="Mascher T."/>
            <person name="Medema M.H."/>
            <person name="Devos D.P."/>
            <person name="Kaster A.-K."/>
            <person name="Ovreas L."/>
            <person name="Rohde M."/>
            <person name="Galperin M.Y."/>
            <person name="Jogler C."/>
        </authorList>
    </citation>
    <scope>NUCLEOTIDE SEQUENCE [LARGE SCALE GENOMIC DNA]</scope>
    <source>
        <strain evidence="1 2">Q31b</strain>
    </source>
</reference>
<gene>
    <name evidence="1" type="ORF">Q31b_10710</name>
</gene>
<evidence type="ECO:0000313" key="2">
    <source>
        <dbReference type="Proteomes" id="UP000315471"/>
    </source>
</evidence>
<dbReference type="RefSeq" id="WP_197170945.1">
    <property type="nucleotide sequence ID" value="NZ_SJPY01000001.1"/>
</dbReference>
<protein>
    <submittedName>
        <fullName evidence="1">Uncharacterized protein</fullName>
    </submittedName>
</protein>
<dbReference type="EMBL" id="SJPY01000001">
    <property type="protein sequence ID" value="TWU45895.1"/>
    <property type="molecule type" value="Genomic_DNA"/>
</dbReference>
<proteinExistence type="predicted"/>
<keyword evidence="2" id="KW-1185">Reference proteome</keyword>
<comment type="caution">
    <text evidence="1">The sequence shown here is derived from an EMBL/GenBank/DDBJ whole genome shotgun (WGS) entry which is preliminary data.</text>
</comment>
<organism evidence="1 2">
    <name type="scientific">Novipirellula aureliae</name>
    <dbReference type="NCBI Taxonomy" id="2527966"/>
    <lineage>
        <taxon>Bacteria</taxon>
        <taxon>Pseudomonadati</taxon>
        <taxon>Planctomycetota</taxon>
        <taxon>Planctomycetia</taxon>
        <taxon>Pirellulales</taxon>
        <taxon>Pirellulaceae</taxon>
        <taxon>Novipirellula</taxon>
    </lineage>
</organism>